<dbReference type="GO" id="GO:0003676">
    <property type="term" value="F:nucleic acid binding"/>
    <property type="evidence" value="ECO:0007669"/>
    <property type="project" value="InterPro"/>
</dbReference>
<feature type="domain" description="DUF5641" evidence="1">
    <location>
        <begin position="473"/>
        <end position="521"/>
    </location>
</feature>
<reference evidence="2" key="1">
    <citation type="submission" date="2020-07" db="EMBL/GenBank/DDBJ databases">
        <title>Multicomponent nature underlies the extraordinary mechanical properties of spider dragline silk.</title>
        <authorList>
            <person name="Kono N."/>
            <person name="Nakamura H."/>
            <person name="Mori M."/>
            <person name="Yoshida Y."/>
            <person name="Ohtoshi R."/>
            <person name="Malay A.D."/>
            <person name="Moran D.A.P."/>
            <person name="Tomita M."/>
            <person name="Numata K."/>
            <person name="Arakawa K."/>
        </authorList>
    </citation>
    <scope>NUCLEOTIDE SEQUENCE</scope>
</reference>
<dbReference type="PANTHER" id="PTHR47331">
    <property type="entry name" value="PHD-TYPE DOMAIN-CONTAINING PROTEIN"/>
    <property type="match status" value="1"/>
</dbReference>
<comment type="caution">
    <text evidence="2">The sequence shown here is derived from an EMBL/GenBank/DDBJ whole genome shotgun (WGS) entry which is preliminary data.</text>
</comment>
<evidence type="ECO:0000259" key="1">
    <source>
        <dbReference type="Pfam" id="PF18701"/>
    </source>
</evidence>
<evidence type="ECO:0000313" key="3">
    <source>
        <dbReference type="Proteomes" id="UP000887116"/>
    </source>
</evidence>
<organism evidence="2 3">
    <name type="scientific">Trichonephila clavata</name>
    <name type="common">Joro spider</name>
    <name type="synonym">Nephila clavata</name>
    <dbReference type="NCBI Taxonomy" id="2740835"/>
    <lineage>
        <taxon>Eukaryota</taxon>
        <taxon>Metazoa</taxon>
        <taxon>Ecdysozoa</taxon>
        <taxon>Arthropoda</taxon>
        <taxon>Chelicerata</taxon>
        <taxon>Arachnida</taxon>
        <taxon>Araneae</taxon>
        <taxon>Araneomorphae</taxon>
        <taxon>Entelegynae</taxon>
        <taxon>Araneoidea</taxon>
        <taxon>Nephilidae</taxon>
        <taxon>Trichonephila</taxon>
    </lineage>
</organism>
<evidence type="ECO:0000313" key="2">
    <source>
        <dbReference type="EMBL" id="GFR20080.1"/>
    </source>
</evidence>
<protein>
    <recommendedName>
        <fullName evidence="1">DUF5641 domain-containing protein</fullName>
    </recommendedName>
</protein>
<dbReference type="EMBL" id="BMAO01027856">
    <property type="protein sequence ID" value="GFR20080.1"/>
    <property type="molecule type" value="Genomic_DNA"/>
</dbReference>
<dbReference type="OrthoDB" id="6425284at2759"/>
<gene>
    <name evidence="2" type="primary">AVEN_16494_1</name>
    <name evidence="2" type="ORF">TNCT_203861</name>
</gene>
<dbReference type="Proteomes" id="UP000887116">
    <property type="component" value="Unassembled WGS sequence"/>
</dbReference>
<dbReference type="Gene3D" id="3.30.420.10">
    <property type="entry name" value="Ribonuclease H-like superfamily/Ribonuclease H"/>
    <property type="match status" value="1"/>
</dbReference>
<dbReference type="AlphaFoldDB" id="A0A8X6LS75"/>
<accession>A0A8X6LS75</accession>
<keyword evidence="3" id="KW-1185">Reference proteome</keyword>
<sequence length="530" mass="61092">MDCLKREVNCREAANLVNKNNQRQEFPKQEQSRRYKFNYRNKPTGTASSLSTINMDSDEEARQVYHEAKLILSEASMNLTKWKTNSNALKEEIETITSRKVKLGDFLILLQKKYENNVENWCQNLQDIADFEISRWYFKNCDEIPHDGELHVFCDASQAAYGTVIYLRYVSASDIRTSFVISKGERERERRVASLKKLTLPRLELLAAVIAARLLCVVQPHFPSAKTYLWTDSLIVLDWIKSLKRWKQFVNNGVQEIKQKTTPANLYHCPGNQSPSDKITRGCSENSSICCDSEESCSMFCESDNYDNSESDIVPVFNCAVNKPILNIEYFSTLRRVCKKFHAKSGQQNIAPLPNDRIEKSQPFEITGVDFAGPLYLKDGSKIYIPLFTCAVTRNVHLELLSSLSTECFIQSLRIFFSRRVEAVINSRPLTYVYNDVNEPDPLTPSHFTVGSRLTTVPSPKLNANSINVELTKKWKYRQLLLDHFWKRFFKEYLLELRSVMFTKQSKNISNLKIDDVVLVRIMLSVIIGN</sequence>
<dbReference type="InterPro" id="IPR036397">
    <property type="entry name" value="RNaseH_sf"/>
</dbReference>
<dbReference type="Pfam" id="PF18701">
    <property type="entry name" value="DUF5641"/>
    <property type="match status" value="1"/>
</dbReference>
<dbReference type="InterPro" id="IPR008042">
    <property type="entry name" value="Retrotrans_Pao"/>
</dbReference>
<dbReference type="Pfam" id="PF05380">
    <property type="entry name" value="Peptidase_A17"/>
    <property type="match status" value="1"/>
</dbReference>
<name>A0A8X6LS75_TRICU</name>
<dbReference type="InterPro" id="IPR040676">
    <property type="entry name" value="DUF5641"/>
</dbReference>
<proteinExistence type="predicted"/>